<dbReference type="Gene3D" id="2.60.120.10">
    <property type="entry name" value="Jelly Rolls"/>
    <property type="match status" value="2"/>
</dbReference>
<reference evidence="2" key="1">
    <citation type="submission" date="2018-10" db="EMBL/GenBank/DDBJ databases">
        <title>Population genomic analysis revealed the cold adaptation of white poplar.</title>
        <authorList>
            <person name="Liu Y.-J."/>
        </authorList>
    </citation>
    <scope>NUCLEOTIDE SEQUENCE [LARGE SCALE GENOMIC DNA]</scope>
    <source>
        <strain evidence="2">PAL-ZL1</strain>
    </source>
</reference>
<sequence>MGSSRRETQTNIFGRSVTPANVLAFPGLNTLGISMNRVDFAPGGLNPPPSHPRATETGVVIEGKLLGSCHSQLNVGEENALLFTAFNSHLPGSAIVPTTLFVSNLNSR</sequence>
<protein>
    <recommendedName>
        <fullName evidence="1">Cupin type-1 domain-containing protein</fullName>
    </recommendedName>
</protein>
<evidence type="ECO:0000313" key="2">
    <source>
        <dbReference type="EMBL" id="TKR69048.1"/>
    </source>
</evidence>
<evidence type="ECO:0000259" key="1">
    <source>
        <dbReference type="SMART" id="SM00835"/>
    </source>
</evidence>
<dbReference type="AlphaFoldDB" id="A0A4U5MI64"/>
<feature type="domain" description="Cupin type-1" evidence="1">
    <location>
        <begin position="10"/>
        <end position="108"/>
    </location>
</feature>
<dbReference type="InterPro" id="IPR014710">
    <property type="entry name" value="RmlC-like_jellyroll"/>
</dbReference>
<comment type="caution">
    <text evidence="2">The sequence shown here is derived from an EMBL/GenBank/DDBJ whole genome shotgun (WGS) entry which is preliminary data.</text>
</comment>
<proteinExistence type="predicted"/>
<accession>A0A4U5MI64</accession>
<organism evidence="2">
    <name type="scientific">Populus alba</name>
    <name type="common">White poplar</name>
    <dbReference type="NCBI Taxonomy" id="43335"/>
    <lineage>
        <taxon>Eukaryota</taxon>
        <taxon>Viridiplantae</taxon>
        <taxon>Streptophyta</taxon>
        <taxon>Embryophyta</taxon>
        <taxon>Tracheophyta</taxon>
        <taxon>Spermatophyta</taxon>
        <taxon>Magnoliopsida</taxon>
        <taxon>eudicotyledons</taxon>
        <taxon>Gunneridae</taxon>
        <taxon>Pentapetalae</taxon>
        <taxon>rosids</taxon>
        <taxon>fabids</taxon>
        <taxon>Malpighiales</taxon>
        <taxon>Salicaceae</taxon>
        <taxon>Saliceae</taxon>
        <taxon>Populus</taxon>
    </lineage>
</organism>
<name>A0A4U5MI64_POPAL</name>
<dbReference type="SMART" id="SM00835">
    <property type="entry name" value="Cupin_1"/>
    <property type="match status" value="1"/>
</dbReference>
<dbReference type="SUPFAM" id="SSF51182">
    <property type="entry name" value="RmlC-like cupins"/>
    <property type="match status" value="1"/>
</dbReference>
<gene>
    <name evidence="2" type="ORF">D5086_0000309880</name>
</gene>
<dbReference type="InterPro" id="IPR006045">
    <property type="entry name" value="Cupin_1"/>
</dbReference>
<dbReference type="EMBL" id="RCHU01001198">
    <property type="protein sequence ID" value="TKR69048.1"/>
    <property type="molecule type" value="Genomic_DNA"/>
</dbReference>
<dbReference type="InterPro" id="IPR011051">
    <property type="entry name" value="RmlC_Cupin_sf"/>
</dbReference>
<dbReference type="PANTHER" id="PTHR31238">
    <property type="entry name" value="GERMIN-LIKE PROTEIN SUBFAMILY 3 MEMBER 3"/>
    <property type="match status" value="1"/>
</dbReference>
<dbReference type="Pfam" id="PF00190">
    <property type="entry name" value="Cupin_1"/>
    <property type="match status" value="1"/>
</dbReference>